<reference evidence="2 3" key="1">
    <citation type="submission" date="2018-10" db="EMBL/GenBank/DDBJ databases">
        <title>A high-quality apple genome assembly.</title>
        <authorList>
            <person name="Hu J."/>
        </authorList>
    </citation>
    <scope>NUCLEOTIDE SEQUENCE [LARGE SCALE GENOMIC DNA]</scope>
    <source>
        <strain evidence="3">cv. HFTH1</strain>
        <tissue evidence="2">Young leaf</tissue>
    </source>
</reference>
<dbReference type="AlphaFoldDB" id="A0A498JXN9"/>
<comment type="caution">
    <text evidence="2">The sequence shown here is derived from an EMBL/GenBank/DDBJ whole genome shotgun (WGS) entry which is preliminary data.</text>
</comment>
<name>A0A498JXN9_MALDO</name>
<feature type="region of interest" description="Disordered" evidence="1">
    <location>
        <begin position="36"/>
        <end position="74"/>
    </location>
</feature>
<dbReference type="EMBL" id="RDQH01000331">
    <property type="protein sequence ID" value="RXH99886.1"/>
    <property type="molecule type" value="Genomic_DNA"/>
</dbReference>
<feature type="region of interest" description="Disordered" evidence="1">
    <location>
        <begin position="99"/>
        <end position="139"/>
    </location>
</feature>
<evidence type="ECO:0000313" key="3">
    <source>
        <dbReference type="Proteomes" id="UP000290289"/>
    </source>
</evidence>
<protein>
    <submittedName>
        <fullName evidence="2">Uncharacterized protein</fullName>
    </submittedName>
</protein>
<feature type="non-terminal residue" evidence="2">
    <location>
        <position position="1"/>
    </location>
</feature>
<evidence type="ECO:0000256" key="1">
    <source>
        <dbReference type="SAM" id="MobiDB-lite"/>
    </source>
</evidence>
<evidence type="ECO:0000313" key="2">
    <source>
        <dbReference type="EMBL" id="RXH99886.1"/>
    </source>
</evidence>
<keyword evidence="3" id="KW-1185">Reference proteome</keyword>
<sequence length="139" mass="15657">ICTLLLDTQNLNGKASTPSPLTPTVSLEIGVHPSFASEDEWPLGLDPEEAEDMLKAPKRGGNSPTTFPKSPSREQGLRLVLLQWWSSIREWNLSAIQPSLGYGRERQRENDEKGNGQRKRKENTGFAKEENRTLEKKIE</sequence>
<feature type="compositionally biased region" description="Basic and acidic residues" evidence="1">
    <location>
        <begin position="103"/>
        <end position="115"/>
    </location>
</feature>
<accession>A0A498JXN9</accession>
<feature type="compositionally biased region" description="Acidic residues" evidence="1">
    <location>
        <begin position="37"/>
        <end position="51"/>
    </location>
</feature>
<proteinExistence type="predicted"/>
<gene>
    <name evidence="2" type="ORF">DVH24_021688</name>
</gene>
<dbReference type="Proteomes" id="UP000290289">
    <property type="component" value="Chromosome 5"/>
</dbReference>
<feature type="compositionally biased region" description="Basic and acidic residues" evidence="1">
    <location>
        <begin position="127"/>
        <end position="139"/>
    </location>
</feature>
<organism evidence="2 3">
    <name type="scientific">Malus domestica</name>
    <name type="common">Apple</name>
    <name type="synonym">Pyrus malus</name>
    <dbReference type="NCBI Taxonomy" id="3750"/>
    <lineage>
        <taxon>Eukaryota</taxon>
        <taxon>Viridiplantae</taxon>
        <taxon>Streptophyta</taxon>
        <taxon>Embryophyta</taxon>
        <taxon>Tracheophyta</taxon>
        <taxon>Spermatophyta</taxon>
        <taxon>Magnoliopsida</taxon>
        <taxon>eudicotyledons</taxon>
        <taxon>Gunneridae</taxon>
        <taxon>Pentapetalae</taxon>
        <taxon>rosids</taxon>
        <taxon>fabids</taxon>
        <taxon>Rosales</taxon>
        <taxon>Rosaceae</taxon>
        <taxon>Amygdaloideae</taxon>
        <taxon>Maleae</taxon>
        <taxon>Malus</taxon>
    </lineage>
</organism>